<dbReference type="Proteomes" id="UP000603640">
    <property type="component" value="Unassembled WGS sequence"/>
</dbReference>
<organism evidence="2 3">
    <name type="scientific">Pontibacter cellulosilyticus</name>
    <dbReference type="NCBI Taxonomy" id="1720253"/>
    <lineage>
        <taxon>Bacteria</taxon>
        <taxon>Pseudomonadati</taxon>
        <taxon>Bacteroidota</taxon>
        <taxon>Cytophagia</taxon>
        <taxon>Cytophagales</taxon>
        <taxon>Hymenobacteraceae</taxon>
        <taxon>Pontibacter</taxon>
    </lineage>
</organism>
<name>A0A923N6Z1_9BACT</name>
<proteinExistence type="predicted"/>
<comment type="caution">
    <text evidence="2">The sequence shown here is derived from an EMBL/GenBank/DDBJ whole genome shotgun (WGS) entry which is preliminary data.</text>
</comment>
<evidence type="ECO:0000313" key="3">
    <source>
        <dbReference type="Proteomes" id="UP000603640"/>
    </source>
</evidence>
<feature type="transmembrane region" description="Helical" evidence="1">
    <location>
        <begin position="12"/>
        <end position="34"/>
    </location>
</feature>
<feature type="transmembrane region" description="Helical" evidence="1">
    <location>
        <begin position="87"/>
        <end position="109"/>
    </location>
</feature>
<protein>
    <submittedName>
        <fullName evidence="2">Uncharacterized protein</fullName>
    </submittedName>
</protein>
<keyword evidence="1" id="KW-0812">Transmembrane</keyword>
<evidence type="ECO:0000313" key="2">
    <source>
        <dbReference type="EMBL" id="MBC5992566.1"/>
    </source>
</evidence>
<reference evidence="2" key="1">
    <citation type="submission" date="2020-08" db="EMBL/GenBank/DDBJ databases">
        <title>Pontibacter sp. SD6 16S ribosomal RNA gene Genome sequencing and assembly.</title>
        <authorList>
            <person name="Kang M."/>
        </authorList>
    </citation>
    <scope>NUCLEOTIDE SEQUENCE</scope>
    <source>
        <strain evidence="2">SD6</strain>
    </source>
</reference>
<keyword evidence="1" id="KW-1133">Transmembrane helix</keyword>
<sequence>MQRIKVSYRALIGTYVCLLLLLGSYLLLSGRFLLNHNTPSELPLDFMLRFGVFWFISFVLAMLFFVVHIRMHQYNLSDAEIAQSAKVGTFAFVGGVFMATLSGVLFYTLT</sequence>
<feature type="transmembrane region" description="Helical" evidence="1">
    <location>
        <begin position="46"/>
        <end position="67"/>
    </location>
</feature>
<dbReference type="AlphaFoldDB" id="A0A923N6Z1"/>
<gene>
    <name evidence="2" type="ORF">H8S84_06935</name>
</gene>
<evidence type="ECO:0000256" key="1">
    <source>
        <dbReference type="SAM" id="Phobius"/>
    </source>
</evidence>
<accession>A0A923N6Z1</accession>
<dbReference type="EMBL" id="JACRVF010000001">
    <property type="protein sequence ID" value="MBC5992566.1"/>
    <property type="molecule type" value="Genomic_DNA"/>
</dbReference>
<keyword evidence="1" id="KW-0472">Membrane</keyword>
<keyword evidence="3" id="KW-1185">Reference proteome</keyword>
<dbReference type="RefSeq" id="WP_187066501.1">
    <property type="nucleotide sequence ID" value="NZ_JACRVF010000001.1"/>
</dbReference>